<sequence length="102" mass="11855">MHTTLGFNKSPGTSKSVTEITKHVFIPPYELSLFFVFEVLLEMLEKIFMLVPHSINNSSLEGSPGKEYSDIGWTLHFHRPPVNSTFTKQNYWEFFVRKLCNN</sequence>
<protein>
    <submittedName>
        <fullName evidence="1">Uncharacterized protein</fullName>
    </submittedName>
</protein>
<gene>
    <name evidence="1" type="ORF">WA026_005028</name>
</gene>
<name>A0AAW1UVV1_9CUCU</name>
<proteinExistence type="predicted"/>
<keyword evidence="2" id="KW-1185">Reference proteome</keyword>
<comment type="caution">
    <text evidence="1">The sequence shown here is derived from an EMBL/GenBank/DDBJ whole genome shotgun (WGS) entry which is preliminary data.</text>
</comment>
<accession>A0AAW1UVV1</accession>
<dbReference type="AlphaFoldDB" id="A0AAW1UVV1"/>
<reference evidence="1 2" key="1">
    <citation type="submission" date="2023-03" db="EMBL/GenBank/DDBJ databases">
        <title>Genome insight into feeding habits of ladybird beetles.</title>
        <authorList>
            <person name="Li H.-S."/>
            <person name="Huang Y.-H."/>
            <person name="Pang H."/>
        </authorList>
    </citation>
    <scope>NUCLEOTIDE SEQUENCE [LARGE SCALE GENOMIC DNA]</scope>
    <source>
        <strain evidence="1">SYSU_2023b</strain>
        <tissue evidence="1">Whole body</tissue>
    </source>
</reference>
<organism evidence="1 2">
    <name type="scientific">Henosepilachna vigintioctopunctata</name>
    <dbReference type="NCBI Taxonomy" id="420089"/>
    <lineage>
        <taxon>Eukaryota</taxon>
        <taxon>Metazoa</taxon>
        <taxon>Ecdysozoa</taxon>
        <taxon>Arthropoda</taxon>
        <taxon>Hexapoda</taxon>
        <taxon>Insecta</taxon>
        <taxon>Pterygota</taxon>
        <taxon>Neoptera</taxon>
        <taxon>Endopterygota</taxon>
        <taxon>Coleoptera</taxon>
        <taxon>Polyphaga</taxon>
        <taxon>Cucujiformia</taxon>
        <taxon>Coccinelloidea</taxon>
        <taxon>Coccinellidae</taxon>
        <taxon>Epilachninae</taxon>
        <taxon>Epilachnini</taxon>
        <taxon>Henosepilachna</taxon>
    </lineage>
</organism>
<evidence type="ECO:0000313" key="2">
    <source>
        <dbReference type="Proteomes" id="UP001431783"/>
    </source>
</evidence>
<dbReference type="Proteomes" id="UP001431783">
    <property type="component" value="Unassembled WGS sequence"/>
</dbReference>
<dbReference type="EMBL" id="JARQZJ010000092">
    <property type="protein sequence ID" value="KAK9884090.1"/>
    <property type="molecule type" value="Genomic_DNA"/>
</dbReference>
<evidence type="ECO:0000313" key="1">
    <source>
        <dbReference type="EMBL" id="KAK9884090.1"/>
    </source>
</evidence>